<dbReference type="Proteomes" id="UP000810207">
    <property type="component" value="Unassembled WGS sequence"/>
</dbReference>
<evidence type="ECO:0000313" key="1">
    <source>
        <dbReference type="EMBL" id="MBP2244258.1"/>
    </source>
</evidence>
<proteinExistence type="predicted"/>
<reference evidence="1 2" key="1">
    <citation type="submission" date="2021-03" db="EMBL/GenBank/DDBJ databases">
        <title>Genomic Encyclopedia of Type Strains, Phase IV (KMG-IV): sequencing the most valuable type-strain genomes for metagenomic binning, comparative biology and taxonomic classification.</title>
        <authorList>
            <person name="Goeker M."/>
        </authorList>
    </citation>
    <scope>NUCLEOTIDE SEQUENCE [LARGE SCALE GENOMIC DNA]</scope>
    <source>
        <strain evidence="1 2">DSM 21292</strain>
    </source>
</reference>
<evidence type="ECO:0000313" key="2">
    <source>
        <dbReference type="Proteomes" id="UP000810207"/>
    </source>
</evidence>
<accession>A0ABS4RMY5</accession>
<sequence length="539" mass="63504">MDNNLIDSISSRIFAEIDKVRAEFKTDIIDYAGSNNTILLYCKLHEIFYYNHLFSKGQHIQNTSKLKYTISEIISWVSNEEFIEDKEIKEIDLYKLENKLESYFIRAIEVSQCSSAFLSNYANIFNVVEVDKNSVEFKYKSEDLEKFENINHLLITEYIQSNRKEFENKMRKGQHQKKYRNDPYKFNAESILNTDISLPDDYTMLDISIAQIKEFWLNIYILAYKTDKSNIDYAKSCAKSKGHISFNNGFKNIEIVELNFEEWPLEKLDEKSLNLLLEMFSYNGIKKEQTIHSSFITEPIIKLANGKYIIIPTTLFDFQIERYVLQVFDKHIGFKQKMKLKVQTDDYKREDIFTAKLNILFNDFKFKNDGLKIGSTDIDYLVYDENSETVVCFEAKWITEPYTPTEIVNKDRSLKKALEIQLPNYQRELESNTETLLKKAFGHHFNAKPKYFFYFALTNLSIGSGSLDRSIYKVINFRLLKKALRDTDYNILEASQKLNFDFYIQDYNKFIESIVSTSSCFGAEVRQPEFRYLGGYDLD</sequence>
<organism evidence="1 2">
    <name type="scientific">Paenibacillus xylanexedens</name>
    <dbReference type="NCBI Taxonomy" id="528191"/>
    <lineage>
        <taxon>Bacteria</taxon>
        <taxon>Bacillati</taxon>
        <taxon>Bacillota</taxon>
        <taxon>Bacilli</taxon>
        <taxon>Bacillales</taxon>
        <taxon>Paenibacillaceae</taxon>
        <taxon>Paenibacillus</taxon>
    </lineage>
</organism>
<gene>
    <name evidence="1" type="ORF">J2Z28_000868</name>
</gene>
<dbReference type="EMBL" id="JAGIKV010000002">
    <property type="protein sequence ID" value="MBP2244258.1"/>
    <property type="molecule type" value="Genomic_DNA"/>
</dbReference>
<comment type="caution">
    <text evidence="1">The sequence shown here is derived from an EMBL/GenBank/DDBJ whole genome shotgun (WGS) entry which is preliminary data.</text>
</comment>
<dbReference type="RefSeq" id="WP_211081294.1">
    <property type="nucleotide sequence ID" value="NZ_JAGIKV010000002.1"/>
</dbReference>
<protein>
    <submittedName>
        <fullName evidence="1">Uncharacterized protein</fullName>
    </submittedName>
</protein>
<keyword evidence="2" id="KW-1185">Reference proteome</keyword>
<name>A0ABS4RMY5_PAEXY</name>